<sequence length="63" mass="6968">MGTVYRDASGERIVDADRPDVRHGGRRSLVERHVEVYRVAAQIRLLTGLAELKIGHPGICEAT</sequence>
<name>A0A9D4F2C8_DREPO</name>
<dbReference type="AlphaFoldDB" id="A0A9D4F2C8"/>
<evidence type="ECO:0000313" key="2">
    <source>
        <dbReference type="Proteomes" id="UP000828390"/>
    </source>
</evidence>
<evidence type="ECO:0000313" key="1">
    <source>
        <dbReference type="EMBL" id="KAH3790049.1"/>
    </source>
</evidence>
<accession>A0A9D4F2C8</accession>
<keyword evidence="2" id="KW-1185">Reference proteome</keyword>
<dbReference type="Proteomes" id="UP000828390">
    <property type="component" value="Unassembled WGS sequence"/>
</dbReference>
<dbReference type="EMBL" id="JAIWYP010000008">
    <property type="protein sequence ID" value="KAH3790049.1"/>
    <property type="molecule type" value="Genomic_DNA"/>
</dbReference>
<comment type="caution">
    <text evidence="1">The sequence shown here is derived from an EMBL/GenBank/DDBJ whole genome shotgun (WGS) entry which is preliminary data.</text>
</comment>
<reference evidence="1" key="2">
    <citation type="submission" date="2020-11" db="EMBL/GenBank/DDBJ databases">
        <authorList>
            <person name="McCartney M.A."/>
            <person name="Auch B."/>
            <person name="Kono T."/>
            <person name="Mallez S."/>
            <person name="Becker A."/>
            <person name="Gohl D.M."/>
            <person name="Silverstein K.A.T."/>
            <person name="Koren S."/>
            <person name="Bechman K.B."/>
            <person name="Herman A."/>
            <person name="Abrahante J.E."/>
            <person name="Garbe J."/>
        </authorList>
    </citation>
    <scope>NUCLEOTIDE SEQUENCE</scope>
    <source>
        <strain evidence="1">Duluth1</strain>
        <tissue evidence="1">Whole animal</tissue>
    </source>
</reference>
<proteinExistence type="predicted"/>
<protein>
    <submittedName>
        <fullName evidence="1">Uncharacterized protein</fullName>
    </submittedName>
</protein>
<reference evidence="1" key="1">
    <citation type="journal article" date="2019" name="bioRxiv">
        <title>The Genome of the Zebra Mussel, Dreissena polymorpha: A Resource for Invasive Species Research.</title>
        <authorList>
            <person name="McCartney M.A."/>
            <person name="Auch B."/>
            <person name="Kono T."/>
            <person name="Mallez S."/>
            <person name="Zhang Y."/>
            <person name="Obille A."/>
            <person name="Becker A."/>
            <person name="Abrahante J.E."/>
            <person name="Garbe J."/>
            <person name="Badalamenti J.P."/>
            <person name="Herman A."/>
            <person name="Mangelson H."/>
            <person name="Liachko I."/>
            <person name="Sullivan S."/>
            <person name="Sone E.D."/>
            <person name="Koren S."/>
            <person name="Silverstein K.A.T."/>
            <person name="Beckman K.B."/>
            <person name="Gohl D.M."/>
        </authorList>
    </citation>
    <scope>NUCLEOTIDE SEQUENCE</scope>
    <source>
        <strain evidence="1">Duluth1</strain>
        <tissue evidence="1">Whole animal</tissue>
    </source>
</reference>
<organism evidence="1 2">
    <name type="scientific">Dreissena polymorpha</name>
    <name type="common">Zebra mussel</name>
    <name type="synonym">Mytilus polymorpha</name>
    <dbReference type="NCBI Taxonomy" id="45954"/>
    <lineage>
        <taxon>Eukaryota</taxon>
        <taxon>Metazoa</taxon>
        <taxon>Spiralia</taxon>
        <taxon>Lophotrochozoa</taxon>
        <taxon>Mollusca</taxon>
        <taxon>Bivalvia</taxon>
        <taxon>Autobranchia</taxon>
        <taxon>Heteroconchia</taxon>
        <taxon>Euheterodonta</taxon>
        <taxon>Imparidentia</taxon>
        <taxon>Neoheterodontei</taxon>
        <taxon>Myida</taxon>
        <taxon>Dreissenoidea</taxon>
        <taxon>Dreissenidae</taxon>
        <taxon>Dreissena</taxon>
    </lineage>
</organism>
<gene>
    <name evidence="1" type="ORF">DPMN_168244</name>
</gene>